<accession>A0A0U5FPR1</accession>
<organism evidence="1 2">
    <name type="scientific">Aspergillus calidoustus</name>
    <dbReference type="NCBI Taxonomy" id="454130"/>
    <lineage>
        <taxon>Eukaryota</taxon>
        <taxon>Fungi</taxon>
        <taxon>Dikarya</taxon>
        <taxon>Ascomycota</taxon>
        <taxon>Pezizomycotina</taxon>
        <taxon>Eurotiomycetes</taxon>
        <taxon>Eurotiomycetidae</taxon>
        <taxon>Eurotiales</taxon>
        <taxon>Aspergillaceae</taxon>
        <taxon>Aspergillus</taxon>
        <taxon>Aspergillus subgen. Nidulantes</taxon>
    </lineage>
</organism>
<evidence type="ECO:0000313" key="1">
    <source>
        <dbReference type="EMBL" id="CEL01174.1"/>
    </source>
</evidence>
<gene>
    <name evidence="1" type="ORF">ASPCAL00763</name>
</gene>
<dbReference type="AlphaFoldDB" id="A0A0U5FPR1"/>
<dbReference type="OrthoDB" id="10395320at2759"/>
<reference evidence="2" key="1">
    <citation type="journal article" date="2016" name="Genome Announc.">
        <title>Draft genome sequences of fungus Aspergillus calidoustus.</title>
        <authorList>
            <person name="Horn F."/>
            <person name="Linde J."/>
            <person name="Mattern D.J."/>
            <person name="Walther G."/>
            <person name="Guthke R."/>
            <person name="Scherlach K."/>
            <person name="Martin K."/>
            <person name="Brakhage A.A."/>
            <person name="Petzke L."/>
            <person name="Valiante V."/>
        </authorList>
    </citation>
    <scope>NUCLEOTIDE SEQUENCE [LARGE SCALE GENOMIC DNA]</scope>
    <source>
        <strain evidence="2">SF006504</strain>
    </source>
</reference>
<dbReference type="EMBL" id="CDMC01000001">
    <property type="protein sequence ID" value="CEL01174.1"/>
    <property type="molecule type" value="Genomic_DNA"/>
</dbReference>
<sequence>MFILRLPTAVEWEKFAYDNELKSENIRELLLEALCSDVATVPSPFESTLAEFGCALLERSRCLLAKNMRAAKLAKLFGCAIMCIVEHLDGGLKQSAGDLNRKMASAINEVPAIQKRSRNFKHWLVLFPCLGREILSQIFSITNPAAAAEISCVLSMDKYRMILPAAKSSLDVLAVIKLLLRGTIEDRVICYALGYSDQSLTSCLPPSRDPSRNWLIEALERTTDQQPASTISPEEQLGVTSSATSMFEDPDATRITISPEDPGRSQDYEENEFTDIMVEDKSQQTDTGLRFEYTWDPGPIDLLPYSFEEWTYDSDRGPYNPRTFNLDELDKEFETFTAGQSL</sequence>
<protein>
    <submittedName>
        <fullName evidence="1">Uncharacterized protein</fullName>
    </submittedName>
</protein>
<name>A0A0U5FPR1_ASPCI</name>
<keyword evidence="2" id="KW-1185">Reference proteome</keyword>
<evidence type="ECO:0000313" key="2">
    <source>
        <dbReference type="Proteomes" id="UP000054771"/>
    </source>
</evidence>
<dbReference type="Proteomes" id="UP000054771">
    <property type="component" value="Unassembled WGS sequence"/>
</dbReference>
<proteinExistence type="predicted"/>